<dbReference type="InterPro" id="IPR023696">
    <property type="entry name" value="Ureohydrolase_dom_sf"/>
</dbReference>
<dbReference type="AlphaFoldDB" id="A0A844HXQ9"/>
<comment type="similarity">
    <text evidence="4">Belongs to the arginase family.</text>
</comment>
<dbReference type="GO" id="GO:0005829">
    <property type="term" value="C:cytosol"/>
    <property type="evidence" value="ECO:0007669"/>
    <property type="project" value="TreeGrafter"/>
</dbReference>
<accession>A0A844HXQ9</accession>
<evidence type="ECO:0000313" key="5">
    <source>
        <dbReference type="EMBL" id="MTH62242.1"/>
    </source>
</evidence>
<dbReference type="PANTHER" id="PTHR43782">
    <property type="entry name" value="ARGINASE"/>
    <property type="match status" value="1"/>
</dbReference>
<dbReference type="OrthoDB" id="9788689at2"/>
<dbReference type="PROSITE" id="PS51409">
    <property type="entry name" value="ARGINASE_2"/>
    <property type="match status" value="1"/>
</dbReference>
<dbReference type="CDD" id="cd09999">
    <property type="entry name" value="Arginase-like_1"/>
    <property type="match status" value="1"/>
</dbReference>
<keyword evidence="2" id="KW-0378">Hydrolase</keyword>
<evidence type="ECO:0000256" key="2">
    <source>
        <dbReference type="ARBA" id="ARBA00022801"/>
    </source>
</evidence>
<dbReference type="InterPro" id="IPR006035">
    <property type="entry name" value="Ureohydrolase"/>
</dbReference>
<dbReference type="Pfam" id="PF00491">
    <property type="entry name" value="Arginase"/>
    <property type="match status" value="1"/>
</dbReference>
<dbReference type="EMBL" id="WMIG01000029">
    <property type="protein sequence ID" value="MTH62242.1"/>
    <property type="molecule type" value="Genomic_DNA"/>
</dbReference>
<dbReference type="Gene3D" id="3.40.800.10">
    <property type="entry name" value="Ureohydrolase domain"/>
    <property type="match status" value="1"/>
</dbReference>
<comment type="caution">
    <text evidence="5">The sequence shown here is derived from an EMBL/GenBank/DDBJ whole genome shotgun (WGS) entry which is preliminary data.</text>
</comment>
<keyword evidence="6" id="KW-1185">Reference proteome</keyword>
<protein>
    <submittedName>
        <fullName evidence="5">Arginase family protein</fullName>
    </submittedName>
</protein>
<evidence type="ECO:0000256" key="1">
    <source>
        <dbReference type="ARBA" id="ARBA00022723"/>
    </source>
</evidence>
<dbReference type="RefSeq" id="WP_155042193.1">
    <property type="nucleotide sequence ID" value="NZ_WMIG01000029.1"/>
</dbReference>
<evidence type="ECO:0000256" key="4">
    <source>
        <dbReference type="PROSITE-ProRule" id="PRU00742"/>
    </source>
</evidence>
<reference evidence="5 6" key="1">
    <citation type="submission" date="2019-11" db="EMBL/GenBank/DDBJ databases">
        <authorList>
            <person name="Dong K."/>
        </authorList>
    </citation>
    <scope>NUCLEOTIDE SEQUENCE [LARGE SCALE GENOMIC DNA]</scope>
    <source>
        <strain evidence="5 6">NBRC 112902</strain>
    </source>
</reference>
<sequence>MTQTSGTLRLVVPQWQGGENHAYPLGARLLAWLAPQNGDRTVEIAVPDPSAMPLPLEGGIAGRAALMEQMKQIRSVLEDHAPERVVIFGGDCLVNQAPFAWLNERHNGKLGVLWLDAHPDVASPRDRSRAHTMVLGNLLGRGDSEMASEVAMPLDRERVMMVGLSRLLPYEAEEIEALGLLALGTDQVASSSDQILDWIRTESIAHLAVHLDLDVLDPQVFRSHGFAVPGQVLEGVMAERVGSMTFEQVLRIIRDVSAACDVVGLGITEHMPWDAINLRNTLAGIPILSGP</sequence>
<evidence type="ECO:0000313" key="6">
    <source>
        <dbReference type="Proteomes" id="UP000449846"/>
    </source>
</evidence>
<keyword evidence="3" id="KW-0464">Manganese</keyword>
<name>A0A844HXQ9_9RHOB</name>
<dbReference type="PANTHER" id="PTHR43782:SF3">
    <property type="entry name" value="ARGINASE"/>
    <property type="match status" value="1"/>
</dbReference>
<evidence type="ECO:0000256" key="3">
    <source>
        <dbReference type="ARBA" id="ARBA00023211"/>
    </source>
</evidence>
<proteinExistence type="inferred from homology"/>
<gene>
    <name evidence="5" type="ORF">GL300_23925</name>
</gene>
<keyword evidence="1" id="KW-0479">Metal-binding</keyword>
<organism evidence="5 6">
    <name type="scientific">Paracoccus litorisediminis</name>
    <dbReference type="NCBI Taxonomy" id="2006130"/>
    <lineage>
        <taxon>Bacteria</taxon>
        <taxon>Pseudomonadati</taxon>
        <taxon>Pseudomonadota</taxon>
        <taxon>Alphaproteobacteria</taxon>
        <taxon>Rhodobacterales</taxon>
        <taxon>Paracoccaceae</taxon>
        <taxon>Paracoccus</taxon>
    </lineage>
</organism>
<dbReference type="SUPFAM" id="SSF52768">
    <property type="entry name" value="Arginase/deacetylase"/>
    <property type="match status" value="1"/>
</dbReference>
<dbReference type="Proteomes" id="UP000449846">
    <property type="component" value="Unassembled WGS sequence"/>
</dbReference>
<dbReference type="GO" id="GO:0004053">
    <property type="term" value="F:arginase activity"/>
    <property type="evidence" value="ECO:0007669"/>
    <property type="project" value="TreeGrafter"/>
</dbReference>
<dbReference type="GO" id="GO:0030145">
    <property type="term" value="F:manganese ion binding"/>
    <property type="evidence" value="ECO:0007669"/>
    <property type="project" value="TreeGrafter"/>
</dbReference>